<feature type="chain" id="PRO_5012494947" evidence="1">
    <location>
        <begin position="22"/>
        <end position="273"/>
    </location>
</feature>
<dbReference type="Proteomes" id="UP000218323">
    <property type="component" value="Unassembled WGS sequence"/>
</dbReference>
<evidence type="ECO:0000313" key="3">
    <source>
        <dbReference type="Proteomes" id="UP000218323"/>
    </source>
</evidence>
<dbReference type="RefSeq" id="WP_066712216.1">
    <property type="nucleotide sequence ID" value="NZ_NWVC01000025.1"/>
</dbReference>
<reference evidence="2 3" key="1">
    <citation type="submission" date="2017-09" db="EMBL/GenBank/DDBJ databases">
        <title>Sphingomonas adhaesiva DSM 7418, whole genome shotgun sequence.</title>
        <authorList>
            <person name="Feng G."/>
            <person name="Zhu H."/>
        </authorList>
    </citation>
    <scope>NUCLEOTIDE SEQUENCE [LARGE SCALE GENOMIC DNA]</scope>
    <source>
        <strain evidence="2 3">DSM 7418</strain>
    </source>
</reference>
<accession>A0A2A4I459</accession>
<gene>
    <name evidence="2" type="ORF">COA07_17470</name>
</gene>
<feature type="signal peptide" evidence="1">
    <location>
        <begin position="1"/>
        <end position="21"/>
    </location>
</feature>
<evidence type="ECO:0000256" key="1">
    <source>
        <dbReference type="SAM" id="SignalP"/>
    </source>
</evidence>
<dbReference type="PROSITE" id="PS51257">
    <property type="entry name" value="PROKAR_LIPOPROTEIN"/>
    <property type="match status" value="1"/>
</dbReference>
<dbReference type="AlphaFoldDB" id="A0A2A4I459"/>
<keyword evidence="1" id="KW-0732">Signal</keyword>
<keyword evidence="3" id="KW-1185">Reference proteome</keyword>
<dbReference type="EMBL" id="NWVC01000025">
    <property type="protein sequence ID" value="PCG12898.1"/>
    <property type="molecule type" value="Genomic_DNA"/>
</dbReference>
<organism evidence="2 3">
    <name type="scientific">Sphingomonas adhaesiva</name>
    <dbReference type="NCBI Taxonomy" id="28212"/>
    <lineage>
        <taxon>Bacteria</taxon>
        <taxon>Pseudomonadati</taxon>
        <taxon>Pseudomonadota</taxon>
        <taxon>Alphaproteobacteria</taxon>
        <taxon>Sphingomonadales</taxon>
        <taxon>Sphingomonadaceae</taxon>
        <taxon>Sphingomonas</taxon>
    </lineage>
</organism>
<protein>
    <submittedName>
        <fullName evidence="2">Uncharacterized protein</fullName>
    </submittedName>
</protein>
<evidence type="ECO:0000313" key="2">
    <source>
        <dbReference type="EMBL" id="PCG12898.1"/>
    </source>
</evidence>
<sequence length="273" mass="29077">MRIPLPLAAATSLAACNIVPATNTTDPAPTAEAPNTMALLRAGDAKICVDPDVEETLRSIIRPEDVDTEAYAIMFDATALQAFDPAVTRATCNGNVTIANRQGETILTGTVAYTVLPSAKNPNTFLVWSAADAITQQLRDHAVTDQAADQQARETAEQERKLAAIVKPGWLRGRWVQSGYGAQACVDGPYREFGAQNRYSVSDGDGTWGLAGTVVKIERDGASSFFDITNAERDGMSWNDEQDTPTFQRRCTADEIAGASAGGAMPDPVAAPR</sequence>
<name>A0A2A4I459_9SPHN</name>
<proteinExistence type="predicted"/>
<comment type="caution">
    <text evidence="2">The sequence shown here is derived from an EMBL/GenBank/DDBJ whole genome shotgun (WGS) entry which is preliminary data.</text>
</comment>